<dbReference type="InterPro" id="IPR007061">
    <property type="entry name" value="MST-like"/>
</dbReference>
<protein>
    <recommendedName>
        <fullName evidence="3">DinB family protein</fullName>
    </recommendedName>
</protein>
<dbReference type="Gene3D" id="1.20.120.450">
    <property type="entry name" value="dinb family like domain"/>
    <property type="match status" value="1"/>
</dbReference>
<dbReference type="Pfam" id="PF04978">
    <property type="entry name" value="MST"/>
    <property type="match status" value="1"/>
</dbReference>
<dbReference type="InterPro" id="IPR034660">
    <property type="entry name" value="DinB/YfiT-like"/>
</dbReference>
<gene>
    <name evidence="1" type="ORF">SAMN05444921_12776</name>
</gene>
<sequence>MWVSGAANGGRIRPDPKADTMVTHVPAEAPGDERGALLSFVEAQRGAIRRSVLGLTEEQAASRPSASELTLSGLLKHVAECELTWLRMAQRRPNERQRDENSWSDGFRLLDGETVAATLAFWDGVAKETEDFIRSVPSLDDTFPLPDAPWFPKEGRVSMRWLMLHLVEEIGRHAGHADIVRESLDGKGAFDLVALESGRTPGE</sequence>
<proteinExistence type="predicted"/>
<dbReference type="STRING" id="1196353.SAMN05444921_12776"/>
<keyword evidence="2" id="KW-1185">Reference proteome</keyword>
<dbReference type="AlphaFoldDB" id="A0A1H0BIH0"/>
<dbReference type="Proteomes" id="UP000199063">
    <property type="component" value="Unassembled WGS sequence"/>
</dbReference>
<name>A0A1H0BIH0_9ACTN</name>
<evidence type="ECO:0008006" key="3">
    <source>
        <dbReference type="Google" id="ProtNLM"/>
    </source>
</evidence>
<dbReference type="SUPFAM" id="SSF109854">
    <property type="entry name" value="DinB/YfiT-like putative metalloenzymes"/>
    <property type="match status" value="1"/>
</dbReference>
<evidence type="ECO:0000313" key="1">
    <source>
        <dbReference type="EMBL" id="SDN45401.1"/>
    </source>
</evidence>
<dbReference type="EMBL" id="FNHI01000027">
    <property type="protein sequence ID" value="SDN45401.1"/>
    <property type="molecule type" value="Genomic_DNA"/>
</dbReference>
<organism evidence="1 2">
    <name type="scientific">Streptomyces wuyuanensis</name>
    <dbReference type="NCBI Taxonomy" id="1196353"/>
    <lineage>
        <taxon>Bacteria</taxon>
        <taxon>Bacillati</taxon>
        <taxon>Actinomycetota</taxon>
        <taxon>Actinomycetes</taxon>
        <taxon>Kitasatosporales</taxon>
        <taxon>Streptomycetaceae</taxon>
        <taxon>Streptomyces</taxon>
    </lineage>
</organism>
<reference evidence="2" key="1">
    <citation type="submission" date="2016-10" db="EMBL/GenBank/DDBJ databases">
        <authorList>
            <person name="Varghese N."/>
            <person name="Submissions S."/>
        </authorList>
    </citation>
    <scope>NUCLEOTIDE SEQUENCE [LARGE SCALE GENOMIC DNA]</scope>
    <source>
        <strain evidence="2">CGMCC 4.7042</strain>
    </source>
</reference>
<evidence type="ECO:0000313" key="2">
    <source>
        <dbReference type="Proteomes" id="UP000199063"/>
    </source>
</evidence>
<accession>A0A1H0BIH0</accession>